<dbReference type="Gene3D" id="2.60.120.230">
    <property type="match status" value="1"/>
</dbReference>
<dbReference type="eggNOG" id="COG2010">
    <property type="taxonomic scope" value="Bacteria"/>
</dbReference>
<evidence type="ECO:0000313" key="5">
    <source>
        <dbReference type="Proteomes" id="UP000013167"/>
    </source>
</evidence>
<name>N0E3A1_9MICO</name>
<evidence type="ECO:0000256" key="1">
    <source>
        <dbReference type="ARBA" id="ARBA00023157"/>
    </source>
</evidence>
<feature type="region of interest" description="Disordered" evidence="2">
    <location>
        <begin position="29"/>
        <end position="49"/>
    </location>
</feature>
<sequence>MVAAVTVGLLLTACGSGPLPSNLAAKEGHQVEHASSASPSASESLPQTPLRAGEHFVELKTPADYRPTPKAGSTDDYRCFLLDPGLTEPELVSGVNIIPGNPNIVHHVIVSQVPASQVARAQALDAADAGDGWTCFGGTGIGGVGGRNLDKSDWVGAWAPGGGERVMSEDVGIPLEAGTQVVVQMHFNTLTGGGADTSLVRLRLSPAAGSAKKALNTMLLPAPVELPCRLGHTESPLCDRAAAIDDVKTRFGETVATADLLHVLCGGDPIGDTQQCTRSVREPMVIRAAAGHMHLLGRSITIDVDKGTPQAKRILDVPVYDFDDQGSRALSEPVTLQKGQTLTVTCTHDQSLRDQLPAFQGTPERYVVWGEGTTDEMCLGIVLWHAP</sequence>
<dbReference type="PANTHER" id="PTHR10157">
    <property type="entry name" value="DOPAMINE BETA HYDROXYLASE RELATED"/>
    <property type="match status" value="1"/>
</dbReference>
<gene>
    <name evidence="4" type="ORF">BN10_1590031</name>
</gene>
<evidence type="ECO:0000313" key="4">
    <source>
        <dbReference type="EMBL" id="CCH69379.1"/>
    </source>
</evidence>
<dbReference type="GO" id="GO:0004500">
    <property type="term" value="F:dopamine beta-monooxygenase activity"/>
    <property type="evidence" value="ECO:0007669"/>
    <property type="project" value="InterPro"/>
</dbReference>
<dbReference type="SUPFAM" id="SSF49742">
    <property type="entry name" value="PHM/PNGase F"/>
    <property type="match status" value="2"/>
</dbReference>
<organism evidence="4 5">
    <name type="scientific">Phycicoccus elongatus Lp2</name>
    <dbReference type="NCBI Taxonomy" id="1193181"/>
    <lineage>
        <taxon>Bacteria</taxon>
        <taxon>Bacillati</taxon>
        <taxon>Actinomycetota</taxon>
        <taxon>Actinomycetes</taxon>
        <taxon>Micrococcales</taxon>
        <taxon>Intrasporangiaceae</taxon>
        <taxon>Phycicoccus</taxon>
    </lineage>
</organism>
<comment type="caution">
    <text evidence="4">The sequence shown here is derived from an EMBL/GenBank/DDBJ whole genome shotgun (WGS) entry which is preliminary data.</text>
</comment>
<dbReference type="EMBL" id="CAIZ01000067">
    <property type="protein sequence ID" value="CCH69379.1"/>
    <property type="molecule type" value="Genomic_DNA"/>
</dbReference>
<dbReference type="OrthoDB" id="9786191at2"/>
<feature type="domain" description="Copper type II ascorbate-dependent monooxygenase C-terminal" evidence="3">
    <location>
        <begin position="281"/>
        <end position="383"/>
    </location>
</feature>
<dbReference type="HOGENOM" id="CLU_039620_1_0_11"/>
<keyword evidence="5" id="KW-1185">Reference proteome</keyword>
<protein>
    <recommendedName>
        <fullName evidence="3">Copper type II ascorbate-dependent monooxygenase C-terminal domain-containing protein</fullName>
    </recommendedName>
</protein>
<proteinExistence type="predicted"/>
<keyword evidence="1" id="KW-1015">Disulfide bond</keyword>
<dbReference type="InterPro" id="IPR000945">
    <property type="entry name" value="DBH-like"/>
</dbReference>
<dbReference type="Pfam" id="PF03712">
    <property type="entry name" value="Cu2_monoox_C"/>
    <property type="match status" value="1"/>
</dbReference>
<dbReference type="GO" id="GO:0005507">
    <property type="term" value="F:copper ion binding"/>
    <property type="evidence" value="ECO:0007669"/>
    <property type="project" value="InterPro"/>
</dbReference>
<dbReference type="Gene3D" id="2.60.120.310">
    <property type="entry name" value="Copper type II, ascorbate-dependent monooxygenase, N-terminal domain"/>
    <property type="match status" value="1"/>
</dbReference>
<feature type="compositionally biased region" description="Low complexity" evidence="2">
    <location>
        <begin position="34"/>
        <end position="44"/>
    </location>
</feature>
<dbReference type="AlphaFoldDB" id="N0E3A1"/>
<dbReference type="Proteomes" id="UP000013167">
    <property type="component" value="Unassembled WGS sequence"/>
</dbReference>
<reference evidence="4 5" key="1">
    <citation type="journal article" date="2013" name="ISME J.">
        <title>A metabolic model for members of the genus Tetrasphaera involved in enhanced biological phosphorus removal.</title>
        <authorList>
            <person name="Kristiansen R."/>
            <person name="Nguyen H.T.T."/>
            <person name="Saunders A.M."/>
            <person name="Nielsen J.L."/>
            <person name="Wimmer R."/>
            <person name="Le V.Q."/>
            <person name="McIlroy S.J."/>
            <person name="Petrovski S."/>
            <person name="Seviour R.J."/>
            <person name="Calteau A."/>
            <person name="Nielsen K.L."/>
            <person name="Nielsen P.H."/>
        </authorList>
    </citation>
    <scope>NUCLEOTIDE SEQUENCE [LARGE SCALE GENOMIC DNA]</scope>
    <source>
        <strain evidence="4 5">Lp2</strain>
    </source>
</reference>
<dbReference type="InterPro" id="IPR008977">
    <property type="entry name" value="PHM/PNGase_F_dom_sf"/>
</dbReference>
<dbReference type="PANTHER" id="PTHR10157:SF23">
    <property type="entry name" value="MOXD1 HOMOLOG 1"/>
    <property type="match status" value="1"/>
</dbReference>
<dbReference type="InterPro" id="IPR024548">
    <property type="entry name" value="Cu2_monoox_C"/>
</dbReference>
<evidence type="ECO:0000259" key="3">
    <source>
        <dbReference type="Pfam" id="PF03712"/>
    </source>
</evidence>
<evidence type="ECO:0000256" key="2">
    <source>
        <dbReference type="SAM" id="MobiDB-lite"/>
    </source>
</evidence>
<dbReference type="InterPro" id="IPR014784">
    <property type="entry name" value="Cu2_ascorb_mOase-like_C"/>
</dbReference>
<accession>N0E3A1</accession>
<dbReference type="STRING" id="1193181.BN10_1590031"/>
<dbReference type="InterPro" id="IPR036939">
    <property type="entry name" value="Cu2_ascorb_mOase_N_sf"/>
</dbReference>